<accession>A0AAD4T944</accession>
<dbReference type="AlphaFoldDB" id="A0AAD4T944"/>
<protein>
    <submittedName>
        <fullName evidence="1">Uncharacterized protein</fullName>
    </submittedName>
</protein>
<dbReference type="SUPFAM" id="SSF74788">
    <property type="entry name" value="Cullin repeat-like"/>
    <property type="match status" value="1"/>
</dbReference>
<dbReference type="InterPro" id="IPR045093">
    <property type="entry name" value="Cullin"/>
</dbReference>
<feature type="non-terminal residue" evidence="1">
    <location>
        <position position="1"/>
    </location>
</feature>
<evidence type="ECO:0000313" key="1">
    <source>
        <dbReference type="EMBL" id="KAI3944085.1"/>
    </source>
</evidence>
<sequence length="120" mass="13539">VSQQLLEKEHSGCYALLREDKTEDLTRMYNLFSKIPKGLDPVSLMFKHVSLFSLLVSFTSNHVTSEGTKLQSSRVDVKPGLRFPRFASSAGFSSSFDVLLTCRVKLTDIKVNPVFKRPEL</sequence>
<reference evidence="1" key="1">
    <citation type="submission" date="2022-04" db="EMBL/GenBank/DDBJ databases">
        <title>A functionally conserved STORR gene fusion in Papaver species that diverged 16.8 million years ago.</title>
        <authorList>
            <person name="Catania T."/>
        </authorList>
    </citation>
    <scope>NUCLEOTIDE SEQUENCE</scope>
    <source>
        <strain evidence="1">S-188037</strain>
    </source>
</reference>
<keyword evidence="2" id="KW-1185">Reference proteome</keyword>
<name>A0AAD4T944_9MAGN</name>
<dbReference type="EMBL" id="JAJJMB010004075">
    <property type="protein sequence ID" value="KAI3944085.1"/>
    <property type="molecule type" value="Genomic_DNA"/>
</dbReference>
<comment type="caution">
    <text evidence="1">The sequence shown here is derived from an EMBL/GenBank/DDBJ whole genome shotgun (WGS) entry which is preliminary data.</text>
</comment>
<dbReference type="PANTHER" id="PTHR11932">
    <property type="entry name" value="CULLIN"/>
    <property type="match status" value="1"/>
</dbReference>
<dbReference type="InterPro" id="IPR016159">
    <property type="entry name" value="Cullin_repeat-like_dom_sf"/>
</dbReference>
<dbReference type="Gene3D" id="6.10.280.240">
    <property type="match status" value="1"/>
</dbReference>
<gene>
    <name evidence="1" type="ORF">MKW98_015649</name>
</gene>
<dbReference type="Proteomes" id="UP001202328">
    <property type="component" value="Unassembled WGS sequence"/>
</dbReference>
<evidence type="ECO:0000313" key="2">
    <source>
        <dbReference type="Proteomes" id="UP001202328"/>
    </source>
</evidence>
<proteinExistence type="predicted"/>
<organism evidence="1 2">
    <name type="scientific">Papaver atlanticum</name>
    <dbReference type="NCBI Taxonomy" id="357466"/>
    <lineage>
        <taxon>Eukaryota</taxon>
        <taxon>Viridiplantae</taxon>
        <taxon>Streptophyta</taxon>
        <taxon>Embryophyta</taxon>
        <taxon>Tracheophyta</taxon>
        <taxon>Spermatophyta</taxon>
        <taxon>Magnoliopsida</taxon>
        <taxon>Ranunculales</taxon>
        <taxon>Papaveraceae</taxon>
        <taxon>Papaveroideae</taxon>
        <taxon>Papaver</taxon>
    </lineage>
</organism>